<evidence type="ECO:0000313" key="1">
    <source>
        <dbReference type="EMBL" id="PYH66087.1"/>
    </source>
</evidence>
<proteinExistence type="predicted"/>
<keyword evidence="2" id="KW-1185">Reference proteome</keyword>
<accession>A0A319B0E4</accession>
<dbReference type="GeneID" id="37211902"/>
<gene>
    <name evidence="1" type="ORF">BO88DRAFT_407016</name>
</gene>
<organism evidence="1 2">
    <name type="scientific">Aspergillus vadensis (strain CBS 113365 / IMI 142717 / IBT 24658)</name>
    <dbReference type="NCBI Taxonomy" id="1448311"/>
    <lineage>
        <taxon>Eukaryota</taxon>
        <taxon>Fungi</taxon>
        <taxon>Dikarya</taxon>
        <taxon>Ascomycota</taxon>
        <taxon>Pezizomycotina</taxon>
        <taxon>Eurotiomycetes</taxon>
        <taxon>Eurotiomycetidae</taxon>
        <taxon>Eurotiales</taxon>
        <taxon>Aspergillaceae</taxon>
        <taxon>Aspergillus</taxon>
        <taxon>Aspergillus subgen. Circumdati</taxon>
    </lineage>
</organism>
<dbReference type="AlphaFoldDB" id="A0A319B0E4"/>
<reference evidence="1" key="1">
    <citation type="submission" date="2016-12" db="EMBL/GenBank/DDBJ databases">
        <title>The genomes of Aspergillus section Nigri reveals drivers in fungal speciation.</title>
        <authorList>
            <consortium name="DOE Joint Genome Institute"/>
            <person name="Vesth T.C."/>
            <person name="Nybo J."/>
            <person name="Theobald S."/>
            <person name="Brandl J."/>
            <person name="Frisvad J.C."/>
            <person name="Nielsen K.F."/>
            <person name="Lyhne E.K."/>
            <person name="Kogle M.E."/>
            <person name="Kuo A."/>
            <person name="Riley R."/>
            <person name="Clum A."/>
            <person name="Nolan M."/>
            <person name="Lipzen A."/>
            <person name="Salamov A."/>
            <person name="Henrissat B."/>
            <person name="Wiebenga A."/>
            <person name="De Vries R.P."/>
            <person name="Grigoriev I.V."/>
            <person name="Mortensen U.H."/>
            <person name="Andersen M.R."/>
            <person name="Baker S.E."/>
        </authorList>
    </citation>
    <scope>NUCLEOTIDE SEQUENCE [LARGE SCALE GENOMIC DNA]</scope>
    <source>
        <strain evidence="1">CBS 113365</strain>
    </source>
</reference>
<dbReference type="RefSeq" id="XP_025559881.1">
    <property type="nucleotide sequence ID" value="XM_025707310.1"/>
</dbReference>
<dbReference type="Proteomes" id="UP000248405">
    <property type="component" value="Unassembled WGS sequence"/>
</dbReference>
<name>A0A319B0E4_ASPVC</name>
<dbReference type="EMBL" id="KZ821635">
    <property type="protein sequence ID" value="PYH66087.1"/>
    <property type="molecule type" value="Genomic_DNA"/>
</dbReference>
<protein>
    <submittedName>
        <fullName evidence="1">Uncharacterized protein</fullName>
    </submittedName>
</protein>
<sequence>MYDGETLHFSRGELRPNQPTTCSSFLFLHVCRLGEDNSELVLISLPEDIIRATTPPPPPPPPETKHNG</sequence>
<evidence type="ECO:0000313" key="2">
    <source>
        <dbReference type="Proteomes" id="UP000248405"/>
    </source>
</evidence>